<feature type="modified residue" description="4-aspartylphosphate" evidence="5">
    <location>
        <position position="52"/>
    </location>
</feature>
<dbReference type="AlphaFoldDB" id="A0A919A0P0"/>
<dbReference type="Pfam" id="PF00196">
    <property type="entry name" value="GerE"/>
    <property type="match status" value="1"/>
</dbReference>
<dbReference type="RefSeq" id="WP_190202005.1">
    <property type="nucleotide sequence ID" value="NZ_BNBI01000001.1"/>
</dbReference>
<dbReference type="PRINTS" id="PR00038">
    <property type="entry name" value="HTHLUXR"/>
</dbReference>
<dbReference type="PROSITE" id="PS50110">
    <property type="entry name" value="RESPONSE_REGULATORY"/>
    <property type="match status" value="1"/>
</dbReference>
<dbReference type="PROSITE" id="PS50043">
    <property type="entry name" value="HTH_LUXR_2"/>
    <property type="match status" value="1"/>
</dbReference>
<sequence>MRVVLAEDLFLLRDGLARLLEAHGFQIAAAVESGPELTRALAELDPDVAVVDVRLPPTHTDEGLQCALRARQERPGMPVLVLSQHVEQLYARELLADGGGGVGYLLKDRVFDADQFVDAVRRVAAGGTAMDPQVIQQLLSRRGAESRPLARLTPREREVLELMAQGRTNAAIAGRLVVTERAVAKHTANIFAKLGLEVSDDDNRRVLAVLAYLDHGRE</sequence>
<reference evidence="8" key="1">
    <citation type="journal article" date="2014" name="Int. J. Syst. Evol. Microbiol.">
        <title>Complete genome sequence of Corynebacterium casei LMG S-19264T (=DSM 44701T), isolated from a smear-ripened cheese.</title>
        <authorList>
            <consortium name="US DOE Joint Genome Institute (JGI-PGF)"/>
            <person name="Walter F."/>
            <person name="Albersmeier A."/>
            <person name="Kalinowski J."/>
            <person name="Ruckert C."/>
        </authorList>
    </citation>
    <scope>NUCLEOTIDE SEQUENCE</scope>
    <source>
        <strain evidence="8">JCM 4477</strain>
    </source>
</reference>
<evidence type="ECO:0000256" key="2">
    <source>
        <dbReference type="ARBA" id="ARBA00023015"/>
    </source>
</evidence>
<evidence type="ECO:0000256" key="4">
    <source>
        <dbReference type="ARBA" id="ARBA00023163"/>
    </source>
</evidence>
<evidence type="ECO:0000313" key="8">
    <source>
        <dbReference type="EMBL" id="GHE82331.1"/>
    </source>
</evidence>
<keyword evidence="2" id="KW-0805">Transcription regulation</keyword>
<proteinExistence type="predicted"/>
<dbReference type="SMART" id="SM00421">
    <property type="entry name" value="HTH_LUXR"/>
    <property type="match status" value="1"/>
</dbReference>
<dbReference type="Gene3D" id="3.40.50.2300">
    <property type="match status" value="1"/>
</dbReference>
<evidence type="ECO:0000256" key="5">
    <source>
        <dbReference type="PROSITE-ProRule" id="PRU00169"/>
    </source>
</evidence>
<gene>
    <name evidence="8" type="ORF">GCM10018772_00490</name>
</gene>
<reference evidence="8" key="2">
    <citation type="submission" date="2020-09" db="EMBL/GenBank/DDBJ databases">
        <authorList>
            <person name="Sun Q."/>
            <person name="Ohkuma M."/>
        </authorList>
    </citation>
    <scope>NUCLEOTIDE SEQUENCE</scope>
    <source>
        <strain evidence="8">JCM 4477</strain>
    </source>
</reference>
<organism evidence="8 9">
    <name type="scientific">Streptomyces fumanus</name>
    <dbReference type="NCBI Taxonomy" id="67302"/>
    <lineage>
        <taxon>Bacteria</taxon>
        <taxon>Bacillati</taxon>
        <taxon>Actinomycetota</taxon>
        <taxon>Actinomycetes</taxon>
        <taxon>Kitasatosporales</taxon>
        <taxon>Streptomycetaceae</taxon>
        <taxon>Streptomyces</taxon>
    </lineage>
</organism>
<evidence type="ECO:0000259" key="6">
    <source>
        <dbReference type="PROSITE" id="PS50043"/>
    </source>
</evidence>
<comment type="caution">
    <text evidence="8">The sequence shown here is derived from an EMBL/GenBank/DDBJ whole genome shotgun (WGS) entry which is preliminary data.</text>
</comment>
<dbReference type="PANTHER" id="PTHR43214:SF24">
    <property type="entry name" value="TRANSCRIPTIONAL REGULATORY PROTEIN NARL-RELATED"/>
    <property type="match status" value="1"/>
</dbReference>
<dbReference type="CDD" id="cd17535">
    <property type="entry name" value="REC_NarL-like"/>
    <property type="match status" value="1"/>
</dbReference>
<dbReference type="InterPro" id="IPR058245">
    <property type="entry name" value="NreC/VraR/RcsB-like_REC"/>
</dbReference>
<dbReference type="Pfam" id="PF00072">
    <property type="entry name" value="Response_reg"/>
    <property type="match status" value="1"/>
</dbReference>
<dbReference type="InterPro" id="IPR039420">
    <property type="entry name" value="WalR-like"/>
</dbReference>
<protein>
    <submittedName>
        <fullName evidence="8">DNA-binding response regulator</fullName>
    </submittedName>
</protein>
<evidence type="ECO:0000256" key="3">
    <source>
        <dbReference type="ARBA" id="ARBA00023125"/>
    </source>
</evidence>
<dbReference type="CDD" id="cd06170">
    <property type="entry name" value="LuxR_C_like"/>
    <property type="match status" value="1"/>
</dbReference>
<feature type="domain" description="Response regulatory" evidence="7">
    <location>
        <begin position="2"/>
        <end position="122"/>
    </location>
</feature>
<evidence type="ECO:0000256" key="1">
    <source>
        <dbReference type="ARBA" id="ARBA00022553"/>
    </source>
</evidence>
<keyword evidence="1 5" id="KW-0597">Phosphoprotein</keyword>
<dbReference type="GO" id="GO:0006355">
    <property type="term" value="P:regulation of DNA-templated transcription"/>
    <property type="evidence" value="ECO:0007669"/>
    <property type="project" value="InterPro"/>
</dbReference>
<dbReference type="SMART" id="SM00448">
    <property type="entry name" value="REC"/>
    <property type="match status" value="1"/>
</dbReference>
<dbReference type="SUPFAM" id="SSF52172">
    <property type="entry name" value="CheY-like"/>
    <property type="match status" value="1"/>
</dbReference>
<evidence type="ECO:0000313" key="9">
    <source>
        <dbReference type="Proteomes" id="UP000630718"/>
    </source>
</evidence>
<dbReference type="GO" id="GO:0003677">
    <property type="term" value="F:DNA binding"/>
    <property type="evidence" value="ECO:0007669"/>
    <property type="project" value="UniProtKB-KW"/>
</dbReference>
<keyword evidence="3 8" id="KW-0238">DNA-binding</keyword>
<dbReference type="PANTHER" id="PTHR43214">
    <property type="entry name" value="TWO-COMPONENT RESPONSE REGULATOR"/>
    <property type="match status" value="1"/>
</dbReference>
<keyword evidence="9" id="KW-1185">Reference proteome</keyword>
<keyword evidence="4" id="KW-0804">Transcription</keyword>
<dbReference type="InterPro" id="IPR011006">
    <property type="entry name" value="CheY-like_superfamily"/>
</dbReference>
<dbReference type="Proteomes" id="UP000630718">
    <property type="component" value="Unassembled WGS sequence"/>
</dbReference>
<dbReference type="InterPro" id="IPR000792">
    <property type="entry name" value="Tscrpt_reg_LuxR_C"/>
</dbReference>
<dbReference type="GO" id="GO:0000160">
    <property type="term" value="P:phosphorelay signal transduction system"/>
    <property type="evidence" value="ECO:0007669"/>
    <property type="project" value="InterPro"/>
</dbReference>
<accession>A0A919A0P0</accession>
<feature type="domain" description="HTH luxR-type" evidence="6">
    <location>
        <begin position="145"/>
        <end position="216"/>
    </location>
</feature>
<dbReference type="EMBL" id="BNBI01000001">
    <property type="protein sequence ID" value="GHE82331.1"/>
    <property type="molecule type" value="Genomic_DNA"/>
</dbReference>
<name>A0A919A0P0_9ACTN</name>
<evidence type="ECO:0000259" key="7">
    <source>
        <dbReference type="PROSITE" id="PS50110"/>
    </source>
</evidence>
<dbReference type="InterPro" id="IPR001789">
    <property type="entry name" value="Sig_transdc_resp-reg_receiver"/>
</dbReference>